<proteinExistence type="predicted"/>
<dbReference type="Proteomes" id="UP000294887">
    <property type="component" value="Unassembled WGS sequence"/>
</dbReference>
<keyword evidence="2" id="KW-1185">Reference proteome</keyword>
<organism evidence="1 2">
    <name type="scientific">Cocleimonas flava</name>
    <dbReference type="NCBI Taxonomy" id="634765"/>
    <lineage>
        <taxon>Bacteria</taxon>
        <taxon>Pseudomonadati</taxon>
        <taxon>Pseudomonadota</taxon>
        <taxon>Gammaproteobacteria</taxon>
        <taxon>Thiotrichales</taxon>
        <taxon>Thiotrichaceae</taxon>
        <taxon>Cocleimonas</taxon>
    </lineage>
</organism>
<dbReference type="RefSeq" id="WP_165874603.1">
    <property type="nucleotide sequence ID" value="NZ_BAAAFU010000008.1"/>
</dbReference>
<evidence type="ECO:0000313" key="2">
    <source>
        <dbReference type="Proteomes" id="UP000294887"/>
    </source>
</evidence>
<gene>
    <name evidence="1" type="ORF">EV695_0671</name>
</gene>
<accession>A0A4R1F7X9</accession>
<dbReference type="AlphaFoldDB" id="A0A4R1F7X9"/>
<protein>
    <submittedName>
        <fullName evidence="1">DUF3037 family protein</fullName>
    </submittedName>
</protein>
<comment type="caution">
    <text evidence="1">The sequence shown here is derived from an EMBL/GenBank/DDBJ whole genome shotgun (WGS) entry which is preliminary data.</text>
</comment>
<dbReference type="Pfam" id="PF11236">
    <property type="entry name" value="DUF3037"/>
    <property type="match status" value="1"/>
</dbReference>
<sequence>MNKIACQYAIVRFTPFIETGEFANIGIVLISPKLRFFGFNLASKRYGRITQFFKEINTSVYKNTINNLKDELERVSFSLESNPLANNDIDYPINLFHELTRNRETIIKFSKIRTVLTDNPEKELKKLFEYYVERNFITKKYEEELLENKVRQLLNEAELGDYFKNERIGDETYHVPFPFVRHSNNNPQKIIKPLHLAHDDSTKIFNHGAAWIYKINKLKEKRLLVANNVLFAISSPQRDTENRFGAYEEIKQELIETGVQVVPYQDESNDKILDFALR</sequence>
<reference evidence="1 2" key="1">
    <citation type="submission" date="2019-03" db="EMBL/GenBank/DDBJ databases">
        <title>Genomic Encyclopedia of Type Strains, Phase IV (KMG-IV): sequencing the most valuable type-strain genomes for metagenomic binning, comparative biology and taxonomic classification.</title>
        <authorList>
            <person name="Goeker M."/>
        </authorList>
    </citation>
    <scope>NUCLEOTIDE SEQUENCE [LARGE SCALE GENOMIC DNA]</scope>
    <source>
        <strain evidence="1 2">DSM 24830</strain>
    </source>
</reference>
<dbReference type="EMBL" id="SMFQ01000002">
    <property type="protein sequence ID" value="TCJ88812.1"/>
    <property type="molecule type" value="Genomic_DNA"/>
</dbReference>
<name>A0A4R1F7X9_9GAMM</name>
<dbReference type="InterPro" id="IPR021398">
    <property type="entry name" value="DUF3037"/>
</dbReference>
<evidence type="ECO:0000313" key="1">
    <source>
        <dbReference type="EMBL" id="TCJ88812.1"/>
    </source>
</evidence>